<accession>A0A4S8LRL4</accession>
<proteinExistence type="predicted"/>
<dbReference type="OrthoDB" id="674604at2759"/>
<dbReference type="EMBL" id="ML179290">
    <property type="protein sequence ID" value="THU92044.1"/>
    <property type="molecule type" value="Genomic_DNA"/>
</dbReference>
<dbReference type="AlphaFoldDB" id="A0A4S8LRL4"/>
<gene>
    <name evidence="2" type="ORF">K435DRAFT_862866</name>
</gene>
<sequence length="93" mass="10301">MYLLNTRTLTLNSFYGSFPKYAILSHTWGEKEVSGDVSGDKSGKEVSEDKSDREVSGDDSDREVSGDDSDREVSGDDSDREVSGNNKSDRTRK</sequence>
<protein>
    <submittedName>
        <fullName evidence="2">Uncharacterized protein</fullName>
    </submittedName>
</protein>
<feature type="compositionally biased region" description="Acidic residues" evidence="1">
    <location>
        <begin position="57"/>
        <end position="79"/>
    </location>
</feature>
<organism evidence="2 3">
    <name type="scientific">Dendrothele bispora (strain CBS 962.96)</name>
    <dbReference type="NCBI Taxonomy" id="1314807"/>
    <lineage>
        <taxon>Eukaryota</taxon>
        <taxon>Fungi</taxon>
        <taxon>Dikarya</taxon>
        <taxon>Basidiomycota</taxon>
        <taxon>Agaricomycotina</taxon>
        <taxon>Agaricomycetes</taxon>
        <taxon>Agaricomycetidae</taxon>
        <taxon>Agaricales</taxon>
        <taxon>Agaricales incertae sedis</taxon>
        <taxon>Dendrothele</taxon>
    </lineage>
</organism>
<name>A0A4S8LRL4_DENBC</name>
<feature type="compositionally biased region" description="Basic and acidic residues" evidence="1">
    <location>
        <begin position="31"/>
        <end position="56"/>
    </location>
</feature>
<dbReference type="Proteomes" id="UP000297245">
    <property type="component" value="Unassembled WGS sequence"/>
</dbReference>
<evidence type="ECO:0000256" key="1">
    <source>
        <dbReference type="SAM" id="MobiDB-lite"/>
    </source>
</evidence>
<reference evidence="2 3" key="1">
    <citation type="journal article" date="2019" name="Nat. Ecol. Evol.">
        <title>Megaphylogeny resolves global patterns of mushroom evolution.</title>
        <authorList>
            <person name="Varga T."/>
            <person name="Krizsan K."/>
            <person name="Foldi C."/>
            <person name="Dima B."/>
            <person name="Sanchez-Garcia M."/>
            <person name="Sanchez-Ramirez S."/>
            <person name="Szollosi G.J."/>
            <person name="Szarkandi J.G."/>
            <person name="Papp V."/>
            <person name="Albert L."/>
            <person name="Andreopoulos W."/>
            <person name="Angelini C."/>
            <person name="Antonin V."/>
            <person name="Barry K.W."/>
            <person name="Bougher N.L."/>
            <person name="Buchanan P."/>
            <person name="Buyck B."/>
            <person name="Bense V."/>
            <person name="Catcheside P."/>
            <person name="Chovatia M."/>
            <person name="Cooper J."/>
            <person name="Damon W."/>
            <person name="Desjardin D."/>
            <person name="Finy P."/>
            <person name="Geml J."/>
            <person name="Haridas S."/>
            <person name="Hughes K."/>
            <person name="Justo A."/>
            <person name="Karasinski D."/>
            <person name="Kautmanova I."/>
            <person name="Kiss B."/>
            <person name="Kocsube S."/>
            <person name="Kotiranta H."/>
            <person name="LaButti K.M."/>
            <person name="Lechner B.E."/>
            <person name="Liimatainen K."/>
            <person name="Lipzen A."/>
            <person name="Lukacs Z."/>
            <person name="Mihaltcheva S."/>
            <person name="Morgado L.N."/>
            <person name="Niskanen T."/>
            <person name="Noordeloos M.E."/>
            <person name="Ohm R.A."/>
            <person name="Ortiz-Santana B."/>
            <person name="Ovrebo C."/>
            <person name="Racz N."/>
            <person name="Riley R."/>
            <person name="Savchenko A."/>
            <person name="Shiryaev A."/>
            <person name="Soop K."/>
            <person name="Spirin V."/>
            <person name="Szebenyi C."/>
            <person name="Tomsovsky M."/>
            <person name="Tulloss R.E."/>
            <person name="Uehling J."/>
            <person name="Grigoriev I.V."/>
            <person name="Vagvolgyi C."/>
            <person name="Papp T."/>
            <person name="Martin F.M."/>
            <person name="Miettinen O."/>
            <person name="Hibbett D.S."/>
            <person name="Nagy L.G."/>
        </authorList>
    </citation>
    <scope>NUCLEOTIDE SEQUENCE [LARGE SCALE GENOMIC DNA]</scope>
    <source>
        <strain evidence="2 3">CBS 962.96</strain>
    </source>
</reference>
<evidence type="ECO:0000313" key="3">
    <source>
        <dbReference type="Proteomes" id="UP000297245"/>
    </source>
</evidence>
<keyword evidence="3" id="KW-1185">Reference proteome</keyword>
<evidence type="ECO:0000313" key="2">
    <source>
        <dbReference type="EMBL" id="THU92044.1"/>
    </source>
</evidence>
<feature type="region of interest" description="Disordered" evidence="1">
    <location>
        <begin position="31"/>
        <end position="93"/>
    </location>
</feature>